<evidence type="ECO:0000313" key="2">
    <source>
        <dbReference type="Proteomes" id="UP000028990"/>
    </source>
</evidence>
<accession>A0A091CQ90</accession>
<evidence type="ECO:0000313" key="1">
    <source>
        <dbReference type="EMBL" id="KFO19450.1"/>
    </source>
</evidence>
<dbReference type="EMBL" id="KN125037">
    <property type="protein sequence ID" value="KFO19450.1"/>
    <property type="molecule type" value="Genomic_DNA"/>
</dbReference>
<organism evidence="1 2">
    <name type="scientific">Fukomys damarensis</name>
    <name type="common">Damaraland mole rat</name>
    <name type="synonym">Cryptomys damarensis</name>
    <dbReference type="NCBI Taxonomy" id="885580"/>
    <lineage>
        <taxon>Eukaryota</taxon>
        <taxon>Metazoa</taxon>
        <taxon>Chordata</taxon>
        <taxon>Craniata</taxon>
        <taxon>Vertebrata</taxon>
        <taxon>Euteleostomi</taxon>
        <taxon>Mammalia</taxon>
        <taxon>Eutheria</taxon>
        <taxon>Euarchontoglires</taxon>
        <taxon>Glires</taxon>
        <taxon>Rodentia</taxon>
        <taxon>Hystricomorpha</taxon>
        <taxon>Bathyergidae</taxon>
        <taxon>Fukomys</taxon>
    </lineage>
</organism>
<dbReference type="PANTHER" id="PTHR21243">
    <property type="entry name" value="PROTEIN SCAI"/>
    <property type="match status" value="1"/>
</dbReference>
<dbReference type="Proteomes" id="UP000028990">
    <property type="component" value="Unassembled WGS sequence"/>
</dbReference>
<sequence length="334" mass="38644">MDRLQEQIILQVDLCELLNALFSNPMDDNLNCAVKLLKLTVSVLEDAWKEKIKTDMETIIQRTENVVIGINCSRDVKQMLLKLAELRSEKYQELLERKEFFPSYEENGTDLSGAGEPYLDDIDEMDPEIEEAFEKFCLESAPSGPSHLHHSPELLHSLPANLPSAFAPLENFTNLFGQPLVCLLSPTAYPKALQDQSQRGSLFTLFLNNPLMAFLFVSGLSSMRRGLWEKCQEYLRKINRDIAQLLTHSRSIDQAFLQFFGDEFLRLLLTRFIFCSATMRMHKIFRETRNYPESYPQLPRDETVENPHLQKHILELASILDVRNVFFENTIDDY</sequence>
<dbReference type="Pfam" id="PF12070">
    <property type="entry name" value="SCAI"/>
    <property type="match status" value="1"/>
</dbReference>
<name>A0A091CQ90_FUKDA</name>
<dbReference type="GO" id="GO:0003714">
    <property type="term" value="F:transcription corepressor activity"/>
    <property type="evidence" value="ECO:0007669"/>
    <property type="project" value="InterPro"/>
</dbReference>
<dbReference type="Gene3D" id="1.25.40.180">
    <property type="match status" value="1"/>
</dbReference>
<reference evidence="1 2" key="1">
    <citation type="submission" date="2013-11" db="EMBL/GenBank/DDBJ databases">
        <title>The Damaraland mole rat (Fukomys damarensis) genome and evolution of African mole rats.</title>
        <authorList>
            <person name="Gladyshev V.N."/>
            <person name="Fang X."/>
        </authorList>
    </citation>
    <scope>NUCLEOTIDE SEQUENCE [LARGE SCALE GENOMIC DNA]</scope>
    <source>
        <tissue evidence="1">Liver</tissue>
    </source>
</reference>
<gene>
    <name evidence="1" type="ORF">H920_19166</name>
</gene>
<dbReference type="AlphaFoldDB" id="A0A091CQ90"/>
<keyword evidence="2" id="KW-1185">Reference proteome</keyword>
<dbReference type="InterPro" id="IPR022709">
    <property type="entry name" value="SCAI"/>
</dbReference>
<protein>
    <submittedName>
        <fullName evidence="1">Protein SCAI</fullName>
    </submittedName>
</protein>
<dbReference type="GO" id="GO:0006351">
    <property type="term" value="P:DNA-templated transcription"/>
    <property type="evidence" value="ECO:0007669"/>
    <property type="project" value="InterPro"/>
</dbReference>
<proteinExistence type="predicted"/>